<dbReference type="KEGG" id="dgi:Desgi_4460"/>
<dbReference type="HOGENOM" id="CLU_068226_4_0_9"/>
<dbReference type="GO" id="GO:0006313">
    <property type="term" value="P:DNA transposition"/>
    <property type="evidence" value="ECO:0007669"/>
    <property type="project" value="InterPro"/>
</dbReference>
<dbReference type="RefSeq" id="WP_006524482.1">
    <property type="nucleotide sequence ID" value="NC_021184.1"/>
</dbReference>
<keyword evidence="3" id="KW-1185">Reference proteome</keyword>
<dbReference type="Gene3D" id="3.30.70.1290">
    <property type="entry name" value="Transposase IS200-like"/>
    <property type="match status" value="1"/>
</dbReference>
<protein>
    <submittedName>
        <fullName evidence="2">Transposase</fullName>
    </submittedName>
</protein>
<dbReference type="Proteomes" id="UP000013520">
    <property type="component" value="Chromosome"/>
</dbReference>
<organism evidence="2 3">
    <name type="scientific">Desulfoscipio gibsoniae DSM 7213</name>
    <dbReference type="NCBI Taxonomy" id="767817"/>
    <lineage>
        <taxon>Bacteria</taxon>
        <taxon>Bacillati</taxon>
        <taxon>Bacillota</taxon>
        <taxon>Clostridia</taxon>
        <taxon>Eubacteriales</taxon>
        <taxon>Desulfallaceae</taxon>
        <taxon>Desulfoscipio</taxon>
    </lineage>
</organism>
<dbReference type="AlphaFoldDB" id="R4KKF0"/>
<dbReference type="OrthoDB" id="9788881at2"/>
<feature type="domain" description="Transposase IS200-like" evidence="1">
    <location>
        <begin position="9"/>
        <end position="123"/>
    </location>
</feature>
<evidence type="ECO:0000313" key="3">
    <source>
        <dbReference type="Proteomes" id="UP000013520"/>
    </source>
</evidence>
<dbReference type="PANTHER" id="PTHR34322:SF2">
    <property type="entry name" value="TRANSPOSASE IS200-LIKE DOMAIN-CONTAINING PROTEIN"/>
    <property type="match status" value="1"/>
</dbReference>
<proteinExistence type="predicted"/>
<dbReference type="Pfam" id="PF01797">
    <property type="entry name" value="Y1_Tnp"/>
    <property type="match status" value="1"/>
</dbReference>
<evidence type="ECO:0000313" key="2">
    <source>
        <dbReference type="EMBL" id="AGL03693.1"/>
    </source>
</evidence>
<dbReference type="EMBL" id="CP003273">
    <property type="protein sequence ID" value="AGL03693.1"/>
    <property type="molecule type" value="Genomic_DNA"/>
</dbReference>
<evidence type="ECO:0000259" key="1">
    <source>
        <dbReference type="SMART" id="SM01321"/>
    </source>
</evidence>
<reference evidence="2 3" key="1">
    <citation type="submission" date="2012-01" db="EMBL/GenBank/DDBJ databases">
        <title>Complete sequence of Desulfotomaculum gibsoniae DSM 7213.</title>
        <authorList>
            <consortium name="US DOE Joint Genome Institute"/>
            <person name="Lucas S."/>
            <person name="Han J."/>
            <person name="Lapidus A."/>
            <person name="Cheng J.-F."/>
            <person name="Goodwin L."/>
            <person name="Pitluck S."/>
            <person name="Peters L."/>
            <person name="Ovchinnikova G."/>
            <person name="Teshima H."/>
            <person name="Detter J.C."/>
            <person name="Han C."/>
            <person name="Tapia R."/>
            <person name="Land M."/>
            <person name="Hauser L."/>
            <person name="Kyrpides N."/>
            <person name="Ivanova N."/>
            <person name="Pagani I."/>
            <person name="Parshina S."/>
            <person name="Plugge C."/>
            <person name="Muyzer G."/>
            <person name="Kuever J."/>
            <person name="Ivanova A."/>
            <person name="Nazina T."/>
            <person name="Klenk H.-P."/>
            <person name="Brambilla E."/>
            <person name="Spring S."/>
            <person name="Stams A.F."/>
            <person name="Woyke T."/>
        </authorList>
    </citation>
    <scope>NUCLEOTIDE SEQUENCE [LARGE SCALE GENOMIC DNA]</scope>
    <source>
        <strain evidence="2 3">DSM 7213</strain>
    </source>
</reference>
<dbReference type="SUPFAM" id="SSF143422">
    <property type="entry name" value="Transposase IS200-like"/>
    <property type="match status" value="1"/>
</dbReference>
<dbReference type="PANTHER" id="PTHR34322">
    <property type="entry name" value="TRANSPOSASE, Y1_TNP DOMAIN-CONTAINING"/>
    <property type="match status" value="1"/>
</dbReference>
<dbReference type="GO" id="GO:0004803">
    <property type="term" value="F:transposase activity"/>
    <property type="evidence" value="ECO:0007669"/>
    <property type="project" value="InterPro"/>
</dbReference>
<dbReference type="eggNOG" id="COG1943">
    <property type="taxonomic scope" value="Bacteria"/>
</dbReference>
<name>R4KKF0_9FIRM</name>
<dbReference type="InterPro" id="IPR002686">
    <property type="entry name" value="Transposase_17"/>
</dbReference>
<gene>
    <name evidence="2" type="ORF">Desgi_4460</name>
</gene>
<dbReference type="GO" id="GO:0003677">
    <property type="term" value="F:DNA binding"/>
    <property type="evidence" value="ECO:0007669"/>
    <property type="project" value="InterPro"/>
</dbReference>
<sequence>MPRKNRVWYPGAVYHIMCRGNHRHDIFRDEEDRLFYLATLKEVKEKIPYLLHSYCLMTNHVHLQIETVDINISQVMKRINMLYAIYFNKKYKFVGHLFQDRYNAELIETTPYHLEISRYIHLNPVRASMVARPEEYKWSSYKIYIEEHQDQLVTTAKTLGCFSPPRVRHYRGFVEEVLKYIKVKPKVDETDGHSY</sequence>
<accession>R4KKF0</accession>
<dbReference type="InterPro" id="IPR036515">
    <property type="entry name" value="Transposase_17_sf"/>
</dbReference>
<dbReference type="SMART" id="SM01321">
    <property type="entry name" value="Y1_Tnp"/>
    <property type="match status" value="1"/>
</dbReference>